<dbReference type="InterPro" id="IPR006222">
    <property type="entry name" value="GCVT_N"/>
</dbReference>
<dbReference type="STRING" id="51028.A0A3P6J374"/>
<dbReference type="Pfam" id="PF08669">
    <property type="entry name" value="GCV_T_C"/>
    <property type="match status" value="1"/>
</dbReference>
<dbReference type="Gene3D" id="3.30.70.1400">
    <property type="entry name" value="Aminomethyltransferase beta-barrel domains"/>
    <property type="match status" value="1"/>
</dbReference>
<comment type="similarity">
    <text evidence="1">Belongs to the GcvT family.</text>
</comment>
<dbReference type="InterPro" id="IPR032503">
    <property type="entry name" value="FAO_M"/>
</dbReference>
<dbReference type="Gene3D" id="2.40.30.110">
    <property type="entry name" value="Aminomethyltransferase beta-barrel domains"/>
    <property type="match status" value="1"/>
</dbReference>
<dbReference type="PANTHER" id="PTHR43757">
    <property type="entry name" value="AMINOMETHYLTRANSFERASE"/>
    <property type="match status" value="1"/>
</dbReference>
<feature type="domain" description="FAD dependent oxidoreductase" evidence="2">
    <location>
        <begin position="12"/>
        <end position="375"/>
    </location>
</feature>
<evidence type="ECO:0000259" key="4">
    <source>
        <dbReference type="Pfam" id="PF08669"/>
    </source>
</evidence>
<dbReference type="Gene3D" id="3.30.1360.120">
    <property type="entry name" value="Probable tRNA modification gtpase trme, domain 1"/>
    <property type="match status" value="1"/>
</dbReference>
<dbReference type="Proteomes" id="UP000274131">
    <property type="component" value="Unassembled WGS sequence"/>
</dbReference>
<evidence type="ECO:0000259" key="2">
    <source>
        <dbReference type="Pfam" id="PF01266"/>
    </source>
</evidence>
<dbReference type="PANTHER" id="PTHR43757:SF15">
    <property type="entry name" value="PYRUVATE DEHYDROGENASE PHOSPHATASE REGULATORY SUBUNIT, MITOCHONDRIAL-LIKE"/>
    <property type="match status" value="1"/>
</dbReference>
<reference evidence="6 7" key="1">
    <citation type="submission" date="2018-10" db="EMBL/GenBank/DDBJ databases">
        <authorList>
            <consortium name="Pathogen Informatics"/>
        </authorList>
    </citation>
    <scope>NUCLEOTIDE SEQUENCE [LARGE SCALE GENOMIC DNA]</scope>
</reference>
<evidence type="ECO:0008006" key="8">
    <source>
        <dbReference type="Google" id="ProtNLM"/>
    </source>
</evidence>
<dbReference type="SUPFAM" id="SSF103025">
    <property type="entry name" value="Folate-binding domain"/>
    <property type="match status" value="1"/>
</dbReference>
<dbReference type="Gene3D" id="3.50.50.60">
    <property type="entry name" value="FAD/NAD(P)-binding domain"/>
    <property type="match status" value="1"/>
</dbReference>
<organism evidence="6 7">
    <name type="scientific">Enterobius vermicularis</name>
    <name type="common">Human pinworm</name>
    <dbReference type="NCBI Taxonomy" id="51028"/>
    <lineage>
        <taxon>Eukaryota</taxon>
        <taxon>Metazoa</taxon>
        <taxon>Ecdysozoa</taxon>
        <taxon>Nematoda</taxon>
        <taxon>Chromadorea</taxon>
        <taxon>Rhabditida</taxon>
        <taxon>Spirurina</taxon>
        <taxon>Oxyuridomorpha</taxon>
        <taxon>Oxyuroidea</taxon>
        <taxon>Oxyuridae</taxon>
        <taxon>Enterobius</taxon>
    </lineage>
</organism>
<dbReference type="Pfam" id="PF01266">
    <property type="entry name" value="DAO"/>
    <property type="match status" value="1"/>
</dbReference>
<evidence type="ECO:0000256" key="1">
    <source>
        <dbReference type="ARBA" id="ARBA00008609"/>
    </source>
</evidence>
<dbReference type="OrthoDB" id="429143at2759"/>
<protein>
    <recommendedName>
        <fullName evidence="8">DAO domain-containing protein</fullName>
    </recommendedName>
</protein>
<gene>
    <name evidence="6" type="ORF">EVEC_LOCUS10035</name>
</gene>
<dbReference type="InterPro" id="IPR006076">
    <property type="entry name" value="FAD-dep_OxRdtase"/>
</dbReference>
<dbReference type="InterPro" id="IPR036188">
    <property type="entry name" value="FAD/NAD-bd_sf"/>
</dbReference>
<dbReference type="Pfam" id="PF01571">
    <property type="entry name" value="GCV_T"/>
    <property type="match status" value="1"/>
</dbReference>
<feature type="domain" description="Aminomethyltransferase C-terminal" evidence="4">
    <location>
        <begin position="750"/>
        <end position="819"/>
    </location>
</feature>
<dbReference type="SUPFAM" id="SSF101790">
    <property type="entry name" value="Aminomethyltransferase beta-barrel domain"/>
    <property type="match status" value="1"/>
</dbReference>
<feature type="domain" description="GCVT N-terminal" evidence="3">
    <location>
        <begin position="437"/>
        <end position="719"/>
    </location>
</feature>
<dbReference type="InterPro" id="IPR028896">
    <property type="entry name" value="GcvT/YgfZ/DmdA"/>
</dbReference>
<evidence type="ECO:0000259" key="5">
    <source>
        <dbReference type="Pfam" id="PF16350"/>
    </source>
</evidence>
<feature type="domain" description="FAD dependent oxidoreductase central" evidence="5">
    <location>
        <begin position="382"/>
        <end position="433"/>
    </location>
</feature>
<proteinExistence type="inferred from homology"/>
<dbReference type="EMBL" id="UXUI01010480">
    <property type="protein sequence ID" value="VDD95284.1"/>
    <property type="molecule type" value="Genomic_DNA"/>
</dbReference>
<evidence type="ECO:0000259" key="3">
    <source>
        <dbReference type="Pfam" id="PF01571"/>
    </source>
</evidence>
<dbReference type="InterPro" id="IPR013977">
    <property type="entry name" value="GcvT_C"/>
</dbReference>
<sequence length="841" mass="94119">MFNCCASALSADVVVCGGGIAGTSVAYHLAERGKKVFLFERDRIGSGGATGLAAGQVTAPMHWQDPTKQYMAKRSIDLYHEIASASNFRKILLDSEISLRRMYSRSILYNEGAELVDDASEMLYRWPFLRTDDIKLALVSPNDLFLDPVGLCNAFAERAKEMGTLTADALLGVKIFENSSVQEVIVGEDNRIKCVDTGAGLIETANFVDAAGIWCGHIPVRNLSTTTFRIAVYPAMYTYLNTQKIPSMNVSDQTPIFTHVDDKIFIKPTAGNTYCGGFSEEQAKPLSLPDENDFKWTIPPPDWDAFYPSLSKLLSRCECLGSVGHGNLVGGPEAYTSDKNPVVGETAQVDGYYVAGGLSGQGLALAGGMGEALADVICNKVPKVDMSRMEVTRFIPLHSSPQYLLERVPEVAGMLFTNSYEYHQFRTARNLRTAPIFQLLKNKGAVFGEIMSYERPLWYTKQSDRDNFYKGQYKLIGKPEWFDRVEKEYEACRERVGLIDMSSFSKFDIFGPDVVELLQRLCSADVDEPVGSTVYSGMQNQNGGYVTDCTLSRLSHNHYFVVAPTYQQLRLQRWVNKWINEWKYKATCQDVTGLYTALDIVGPASRYLMQDVTGYPMTSSNFPTFRVKEMNIGIATGIRVISVSHCGELGCVIYIPSEVAQNVYERLVDSGEEYSLKHVGYYALRQLRIEKFYVYWGQDIGPLVTPLECGRAFRVNFSKDFIGREALLRQKETGIRKRFVQVLVGNHDLEIDPWPQGGEVIFRNGVPAGRTTSAAYGFTLECQVCIGYIENQDSYLTADYINRADYEIEIAGKRFPVQVNLHSPTLPMISSEHPMHYRPTQ</sequence>
<keyword evidence="7" id="KW-1185">Reference proteome</keyword>
<dbReference type="InterPro" id="IPR029043">
    <property type="entry name" value="GcvT/YgfZ_C"/>
</dbReference>
<evidence type="ECO:0000313" key="7">
    <source>
        <dbReference type="Proteomes" id="UP000274131"/>
    </source>
</evidence>
<accession>A0A3P6J374</accession>
<dbReference type="Pfam" id="PF16350">
    <property type="entry name" value="FAO_M"/>
    <property type="match status" value="1"/>
</dbReference>
<dbReference type="InterPro" id="IPR027266">
    <property type="entry name" value="TrmE/GcvT-like"/>
</dbReference>
<name>A0A3P6J374_ENTVE</name>
<dbReference type="GO" id="GO:0005739">
    <property type="term" value="C:mitochondrion"/>
    <property type="evidence" value="ECO:0007669"/>
    <property type="project" value="TreeGrafter"/>
</dbReference>
<dbReference type="SUPFAM" id="SSF51905">
    <property type="entry name" value="FAD/NAD(P)-binding domain"/>
    <property type="match status" value="1"/>
</dbReference>
<dbReference type="AlphaFoldDB" id="A0A3P6J374"/>
<dbReference type="Gene3D" id="3.30.9.10">
    <property type="entry name" value="D-Amino Acid Oxidase, subunit A, domain 2"/>
    <property type="match status" value="1"/>
</dbReference>
<evidence type="ECO:0000313" key="6">
    <source>
        <dbReference type="EMBL" id="VDD95284.1"/>
    </source>
</evidence>
<dbReference type="SUPFAM" id="SSF54373">
    <property type="entry name" value="FAD-linked reductases, C-terminal domain"/>
    <property type="match status" value="1"/>
</dbReference>